<comment type="similarity">
    <text evidence="1">Belongs to the sulfatase family.</text>
</comment>
<feature type="region of interest" description="Disordered" evidence="5">
    <location>
        <begin position="434"/>
        <end position="462"/>
    </location>
</feature>
<keyword evidence="2" id="KW-0479">Metal-binding</keyword>
<dbReference type="Gene3D" id="3.30.1120.10">
    <property type="match status" value="1"/>
</dbReference>
<gene>
    <name evidence="8" type="ORF">NT6N_29380</name>
</gene>
<dbReference type="Pfam" id="PF00884">
    <property type="entry name" value="Sulfatase"/>
    <property type="match status" value="1"/>
</dbReference>
<dbReference type="EMBL" id="AP026866">
    <property type="protein sequence ID" value="BDS07898.1"/>
    <property type="molecule type" value="Genomic_DNA"/>
</dbReference>
<sequence>MYHHPMKKTILNLCIVPLALSLSANAADKPNVVVLYSDDAGYADFGFQPVCAPEMKKLTPNIDTIARDGVRLSNAYMSGCVCSPSRAGLMTGRYQGRFGYDNNLPPGTKNGLDLKETFGVKRLQKLGYKTALIGKWHLGYPAEFHPNERGYDWFYGLLQGSRGYYPYEKASPHRVILDNKTPTKEEGYVTDRFGDAAVKFITENKDEPFYLFVSFTAPHSPNQPNKKDLDRIKHIEKKGRMNYAGLIVSLDDNVGKILKAIKDNGIEDNTLVIFTNDNGGQTATGADNGKLKGKKGSLWEGGVRVPWAMRWPAKIKPGSVIDEPVISMDILPTVVEMSGAKVQDDWKLDGHSILPLMTGEKESLPERTLHWRQHGSKGSISLRQGKWKLIHNRGEQGSAPELYDLSKDIGESNNLASQNPDVVKSLGEKMAAWESQMKEPLWGAGSPGSENKKTKKVKKASK</sequence>
<evidence type="ECO:0000256" key="5">
    <source>
        <dbReference type="SAM" id="MobiDB-lite"/>
    </source>
</evidence>
<evidence type="ECO:0000259" key="7">
    <source>
        <dbReference type="Pfam" id="PF00884"/>
    </source>
</evidence>
<dbReference type="KEGG" id="osu:NT6N_29380"/>
<evidence type="ECO:0000313" key="8">
    <source>
        <dbReference type="EMBL" id="BDS07898.1"/>
    </source>
</evidence>
<dbReference type="SUPFAM" id="SSF53649">
    <property type="entry name" value="Alkaline phosphatase-like"/>
    <property type="match status" value="1"/>
</dbReference>
<dbReference type="GO" id="GO:0004065">
    <property type="term" value="F:arylsulfatase activity"/>
    <property type="evidence" value="ECO:0007669"/>
    <property type="project" value="TreeGrafter"/>
</dbReference>
<dbReference type="InterPro" id="IPR050738">
    <property type="entry name" value="Sulfatase"/>
</dbReference>
<dbReference type="PANTHER" id="PTHR42693:SF33">
    <property type="entry name" value="ARYLSULFATASE"/>
    <property type="match status" value="1"/>
</dbReference>
<evidence type="ECO:0000256" key="1">
    <source>
        <dbReference type="ARBA" id="ARBA00008779"/>
    </source>
</evidence>
<name>A0AAT9FPJ1_9BACT</name>
<dbReference type="PROSITE" id="PS00149">
    <property type="entry name" value="SULFATASE_2"/>
    <property type="match status" value="1"/>
</dbReference>
<dbReference type="InterPro" id="IPR017850">
    <property type="entry name" value="Alkaline_phosphatase_core_sf"/>
</dbReference>
<dbReference type="GO" id="GO:0046872">
    <property type="term" value="F:metal ion binding"/>
    <property type="evidence" value="ECO:0007669"/>
    <property type="project" value="UniProtKB-KW"/>
</dbReference>
<dbReference type="CDD" id="cd16144">
    <property type="entry name" value="ARS_like"/>
    <property type="match status" value="1"/>
</dbReference>
<dbReference type="InterPro" id="IPR024607">
    <property type="entry name" value="Sulfatase_CS"/>
</dbReference>
<feature type="compositionally biased region" description="Basic residues" evidence="5">
    <location>
        <begin position="453"/>
        <end position="462"/>
    </location>
</feature>
<dbReference type="Gene3D" id="3.40.720.10">
    <property type="entry name" value="Alkaline Phosphatase, subunit A"/>
    <property type="match status" value="1"/>
</dbReference>
<evidence type="ECO:0000256" key="3">
    <source>
        <dbReference type="ARBA" id="ARBA00022801"/>
    </source>
</evidence>
<accession>A0AAT9FPJ1</accession>
<proteinExistence type="inferred from homology"/>
<keyword evidence="6" id="KW-0732">Signal</keyword>
<dbReference type="PANTHER" id="PTHR42693">
    <property type="entry name" value="ARYLSULFATASE FAMILY MEMBER"/>
    <property type="match status" value="1"/>
</dbReference>
<keyword evidence="4" id="KW-0106">Calcium</keyword>
<dbReference type="AlphaFoldDB" id="A0AAT9FPJ1"/>
<evidence type="ECO:0000256" key="4">
    <source>
        <dbReference type="ARBA" id="ARBA00022837"/>
    </source>
</evidence>
<organism evidence="8">
    <name type="scientific">Oceaniferula spumae</name>
    <dbReference type="NCBI Taxonomy" id="2979115"/>
    <lineage>
        <taxon>Bacteria</taxon>
        <taxon>Pseudomonadati</taxon>
        <taxon>Verrucomicrobiota</taxon>
        <taxon>Verrucomicrobiia</taxon>
        <taxon>Verrucomicrobiales</taxon>
        <taxon>Verrucomicrobiaceae</taxon>
        <taxon>Oceaniferula</taxon>
    </lineage>
</organism>
<evidence type="ECO:0000256" key="2">
    <source>
        <dbReference type="ARBA" id="ARBA00022723"/>
    </source>
</evidence>
<evidence type="ECO:0000256" key="6">
    <source>
        <dbReference type="SAM" id="SignalP"/>
    </source>
</evidence>
<keyword evidence="3" id="KW-0378">Hydrolase</keyword>
<reference evidence="8" key="1">
    <citation type="submission" date="2024-07" db="EMBL/GenBank/DDBJ databases">
        <title>Complete genome sequence of Verrucomicrobiaceae bacterium NT6N.</title>
        <authorList>
            <person name="Huang C."/>
            <person name="Takami H."/>
            <person name="Hamasaki K."/>
        </authorList>
    </citation>
    <scope>NUCLEOTIDE SEQUENCE</scope>
    <source>
        <strain evidence="8">NT6N</strain>
    </source>
</reference>
<dbReference type="InterPro" id="IPR000917">
    <property type="entry name" value="Sulfatase_N"/>
</dbReference>
<feature type="chain" id="PRO_5043400692" evidence="6">
    <location>
        <begin position="27"/>
        <end position="462"/>
    </location>
</feature>
<feature type="signal peptide" evidence="6">
    <location>
        <begin position="1"/>
        <end position="26"/>
    </location>
</feature>
<feature type="domain" description="Sulfatase N-terminal" evidence="7">
    <location>
        <begin position="30"/>
        <end position="339"/>
    </location>
</feature>
<protein>
    <submittedName>
        <fullName evidence="8">N-acetylgalactosamine-6-sulfatase</fullName>
    </submittedName>
</protein>